<dbReference type="STRING" id="667725.A0A0L0F944"/>
<dbReference type="InterPro" id="IPR002550">
    <property type="entry name" value="CNNM"/>
</dbReference>
<keyword evidence="2" id="KW-1133">Transmembrane helix</keyword>
<dbReference type="InterPro" id="IPR045095">
    <property type="entry name" value="ACDP"/>
</dbReference>
<keyword evidence="2" id="KW-0472">Membrane</keyword>
<reference evidence="4 5" key="1">
    <citation type="submission" date="2011-02" db="EMBL/GenBank/DDBJ databases">
        <title>The Genome Sequence of Sphaeroforma arctica JP610.</title>
        <authorList>
            <consortium name="The Broad Institute Genome Sequencing Platform"/>
            <person name="Russ C."/>
            <person name="Cuomo C."/>
            <person name="Young S.K."/>
            <person name="Zeng Q."/>
            <person name="Gargeya S."/>
            <person name="Alvarado L."/>
            <person name="Berlin A."/>
            <person name="Chapman S.B."/>
            <person name="Chen Z."/>
            <person name="Freedman E."/>
            <person name="Gellesch M."/>
            <person name="Goldberg J."/>
            <person name="Griggs A."/>
            <person name="Gujja S."/>
            <person name="Heilman E."/>
            <person name="Heiman D."/>
            <person name="Howarth C."/>
            <person name="Mehta T."/>
            <person name="Neiman D."/>
            <person name="Pearson M."/>
            <person name="Roberts A."/>
            <person name="Saif S."/>
            <person name="Shea T."/>
            <person name="Shenoy N."/>
            <person name="Sisk P."/>
            <person name="Stolte C."/>
            <person name="Sykes S."/>
            <person name="White J."/>
            <person name="Yandava C."/>
            <person name="Burger G."/>
            <person name="Gray M.W."/>
            <person name="Holland P.W.H."/>
            <person name="King N."/>
            <person name="Lang F.B.F."/>
            <person name="Roger A.J."/>
            <person name="Ruiz-Trillo I."/>
            <person name="Haas B."/>
            <person name="Nusbaum C."/>
            <person name="Birren B."/>
        </authorList>
    </citation>
    <scope>NUCLEOTIDE SEQUENCE [LARGE SCALE GENOMIC DNA]</scope>
    <source>
        <strain evidence="4 5">JP610</strain>
    </source>
</reference>
<evidence type="ECO:0000313" key="4">
    <source>
        <dbReference type="EMBL" id="KNC73244.1"/>
    </source>
</evidence>
<dbReference type="RefSeq" id="XP_014147146.1">
    <property type="nucleotide sequence ID" value="XM_014291671.1"/>
</dbReference>
<evidence type="ECO:0000256" key="2">
    <source>
        <dbReference type="PROSITE-ProRule" id="PRU01193"/>
    </source>
</evidence>
<dbReference type="PANTHER" id="PTHR12064">
    <property type="entry name" value="METAL TRANSPORTER CNNM"/>
    <property type="match status" value="1"/>
</dbReference>
<organism evidence="4 5">
    <name type="scientific">Sphaeroforma arctica JP610</name>
    <dbReference type="NCBI Taxonomy" id="667725"/>
    <lineage>
        <taxon>Eukaryota</taxon>
        <taxon>Ichthyosporea</taxon>
        <taxon>Ichthyophonida</taxon>
        <taxon>Sphaeroforma</taxon>
    </lineage>
</organism>
<evidence type="ECO:0000256" key="1">
    <source>
        <dbReference type="ARBA" id="ARBA00022737"/>
    </source>
</evidence>
<keyword evidence="2" id="KW-0812">Transmembrane</keyword>
<feature type="non-terminal residue" evidence="4">
    <location>
        <position position="109"/>
    </location>
</feature>
<keyword evidence="5" id="KW-1185">Reference proteome</keyword>
<dbReference type="Proteomes" id="UP000054560">
    <property type="component" value="Unassembled WGS sequence"/>
</dbReference>
<dbReference type="GO" id="GO:0030026">
    <property type="term" value="P:intracellular manganese ion homeostasis"/>
    <property type="evidence" value="ECO:0007669"/>
    <property type="project" value="TreeGrafter"/>
</dbReference>
<name>A0A0L0F944_9EUKA</name>
<dbReference type="EMBL" id="KQ245876">
    <property type="protein sequence ID" value="KNC73244.1"/>
    <property type="molecule type" value="Genomic_DNA"/>
</dbReference>
<dbReference type="PROSITE" id="PS51846">
    <property type="entry name" value="CNNM"/>
    <property type="match status" value="1"/>
</dbReference>
<dbReference type="AlphaFoldDB" id="A0A0L0F944"/>
<evidence type="ECO:0000313" key="5">
    <source>
        <dbReference type="Proteomes" id="UP000054560"/>
    </source>
</evidence>
<keyword evidence="1" id="KW-0677">Repeat</keyword>
<accession>A0A0L0F944</accession>
<dbReference type="OrthoDB" id="5353557at2759"/>
<gene>
    <name evidence="4" type="ORF">SARC_14196</name>
</gene>
<dbReference type="PANTHER" id="PTHR12064:SF97">
    <property type="entry name" value="METAL TRANSPORTER CNNM-5"/>
    <property type="match status" value="1"/>
</dbReference>
<dbReference type="eggNOG" id="KOG2118">
    <property type="taxonomic scope" value="Eukaryota"/>
</dbReference>
<proteinExistence type="predicted"/>
<protein>
    <recommendedName>
        <fullName evidence="3">CNNM transmembrane domain-containing protein</fullName>
    </recommendedName>
</protein>
<dbReference type="GeneID" id="25914700"/>
<dbReference type="GO" id="GO:0016020">
    <property type="term" value="C:membrane"/>
    <property type="evidence" value="ECO:0007669"/>
    <property type="project" value="UniProtKB-UniRule"/>
</dbReference>
<sequence length="109" mass="11386">MSGLTIGLLSLDSTSLLVLKNGGSTSDRIHATRILPLVERKHVLLVTLLLCNAGAYGSGAKTQLLVTLLLCNAGAMEALPVFLGHMVPEVPAILLSVTAVLLFGEIIPQ</sequence>
<feature type="domain" description="CNNM transmembrane" evidence="3">
    <location>
        <begin position="1"/>
        <end position="109"/>
    </location>
</feature>
<evidence type="ECO:0000259" key="3">
    <source>
        <dbReference type="PROSITE" id="PS51846"/>
    </source>
</evidence>
<dbReference type="GO" id="GO:0010960">
    <property type="term" value="P:magnesium ion homeostasis"/>
    <property type="evidence" value="ECO:0007669"/>
    <property type="project" value="InterPro"/>
</dbReference>
<dbReference type="GO" id="GO:0005737">
    <property type="term" value="C:cytoplasm"/>
    <property type="evidence" value="ECO:0007669"/>
    <property type="project" value="TreeGrafter"/>
</dbReference>